<feature type="compositionally biased region" description="Acidic residues" evidence="2">
    <location>
        <begin position="37"/>
        <end position="49"/>
    </location>
</feature>
<feature type="compositionally biased region" description="Basic and acidic residues" evidence="2">
    <location>
        <begin position="462"/>
        <end position="507"/>
    </location>
</feature>
<reference evidence="4" key="3">
    <citation type="submission" date="2025-09" db="UniProtKB">
        <authorList>
            <consortium name="Ensembl"/>
        </authorList>
    </citation>
    <scope>IDENTIFICATION</scope>
    <source>
        <strain evidence="4">broiler</strain>
    </source>
</reference>
<name>A0A8V1AI75_CHICK</name>
<keyword evidence="3" id="KW-0472">Membrane</keyword>
<dbReference type="GO" id="GO:0006355">
    <property type="term" value="P:regulation of DNA-templated transcription"/>
    <property type="evidence" value="ECO:0000318"/>
    <property type="project" value="GO_Central"/>
</dbReference>
<feature type="transmembrane region" description="Helical" evidence="3">
    <location>
        <begin position="176"/>
        <end position="196"/>
    </location>
</feature>
<dbReference type="GO" id="GO:0003714">
    <property type="term" value="F:transcription corepressor activity"/>
    <property type="evidence" value="ECO:0007669"/>
    <property type="project" value="Ensembl"/>
</dbReference>
<dbReference type="GO" id="GO:0003712">
    <property type="term" value="F:transcription coregulator activity"/>
    <property type="evidence" value="ECO:0000318"/>
    <property type="project" value="GO_Central"/>
</dbReference>
<keyword evidence="3" id="KW-1133">Transmembrane helix</keyword>
<dbReference type="FunCoup" id="A0A8V1AI75">
    <property type="interactions" value="265"/>
</dbReference>
<accession>A0A8V1AI75</accession>
<keyword evidence="3" id="KW-0812">Transmembrane</keyword>
<evidence type="ECO:0000256" key="2">
    <source>
        <dbReference type="SAM" id="MobiDB-lite"/>
    </source>
</evidence>
<feature type="region of interest" description="Disordered" evidence="2">
    <location>
        <begin position="216"/>
        <end position="263"/>
    </location>
</feature>
<proteinExistence type="predicted"/>
<dbReference type="Proteomes" id="UP000000539">
    <property type="component" value="Chromosome 25"/>
</dbReference>
<feature type="compositionally biased region" description="Pro residues" evidence="2">
    <location>
        <begin position="241"/>
        <end position="255"/>
    </location>
</feature>
<dbReference type="GO" id="GO:0005829">
    <property type="term" value="C:cytosol"/>
    <property type="evidence" value="ECO:0007669"/>
    <property type="project" value="Ensembl"/>
</dbReference>
<gene>
    <name evidence="4" type="primary">PBXIP1</name>
</gene>
<dbReference type="PANTHER" id="PTHR28638:SF1">
    <property type="entry name" value="PRE-B-CELL LEUKEMIA TRANSCRIPTION FACTOR-INTERACTING PROTEIN 1"/>
    <property type="match status" value="1"/>
</dbReference>
<dbReference type="GO" id="GO:0005654">
    <property type="term" value="C:nucleoplasm"/>
    <property type="evidence" value="ECO:0007669"/>
    <property type="project" value="Ensembl"/>
</dbReference>
<feature type="compositionally biased region" description="Basic residues" evidence="2">
    <location>
        <begin position="445"/>
        <end position="461"/>
    </location>
</feature>
<feature type="compositionally biased region" description="Basic and acidic residues" evidence="2">
    <location>
        <begin position="102"/>
        <end position="118"/>
    </location>
</feature>
<dbReference type="GO" id="GO:0140297">
    <property type="term" value="F:DNA-binding transcription factor binding"/>
    <property type="evidence" value="ECO:0007669"/>
    <property type="project" value="Ensembl"/>
</dbReference>
<organism evidence="4 5">
    <name type="scientific">Gallus gallus</name>
    <name type="common">Chicken</name>
    <dbReference type="NCBI Taxonomy" id="9031"/>
    <lineage>
        <taxon>Eukaryota</taxon>
        <taxon>Metazoa</taxon>
        <taxon>Chordata</taxon>
        <taxon>Craniata</taxon>
        <taxon>Vertebrata</taxon>
        <taxon>Euteleostomi</taxon>
        <taxon>Archelosauria</taxon>
        <taxon>Archosauria</taxon>
        <taxon>Dinosauria</taxon>
        <taxon>Saurischia</taxon>
        <taxon>Theropoda</taxon>
        <taxon>Coelurosauria</taxon>
        <taxon>Aves</taxon>
        <taxon>Neognathae</taxon>
        <taxon>Galloanserae</taxon>
        <taxon>Galliformes</taxon>
        <taxon>Phasianidae</taxon>
        <taxon>Phasianinae</taxon>
        <taxon>Gallus</taxon>
    </lineage>
</organism>
<reference evidence="4" key="1">
    <citation type="submission" date="2020-11" db="EMBL/GenBank/DDBJ databases">
        <title>Gallus gallus (Chicken) genome, bGalGal1, GRCg7b, maternal haplotype autosomes + Z &amp; W.</title>
        <authorList>
            <person name="Warren W."/>
            <person name="Formenti G."/>
            <person name="Fedrigo O."/>
            <person name="Haase B."/>
            <person name="Mountcastle J."/>
            <person name="Balacco J."/>
            <person name="Tracey A."/>
            <person name="Schneider V."/>
            <person name="Okimoto R."/>
            <person name="Cheng H."/>
            <person name="Hawken R."/>
            <person name="Howe K."/>
            <person name="Jarvis E.D."/>
        </authorList>
    </citation>
    <scope>NUCLEOTIDE SEQUENCE [LARGE SCALE GENOMIC DNA]</scope>
    <source>
        <strain evidence="4">Broiler</strain>
    </source>
</reference>
<feature type="compositionally biased region" description="Basic and acidic residues" evidence="2">
    <location>
        <begin position="1"/>
        <end position="11"/>
    </location>
</feature>
<dbReference type="GO" id="GO:0030097">
    <property type="term" value="P:hemopoiesis"/>
    <property type="evidence" value="ECO:0007669"/>
    <property type="project" value="Ensembl"/>
</dbReference>
<reference evidence="4" key="2">
    <citation type="submission" date="2025-08" db="UniProtKB">
        <authorList>
            <consortium name="Ensembl"/>
        </authorList>
    </citation>
    <scope>IDENTIFICATION</scope>
    <source>
        <strain evidence="4">broiler</strain>
    </source>
</reference>
<keyword evidence="5" id="KW-1185">Reference proteome</keyword>
<evidence type="ECO:0000313" key="4">
    <source>
        <dbReference type="Ensembl" id="ENSGALP00010041394.1"/>
    </source>
</evidence>
<evidence type="ECO:0000256" key="1">
    <source>
        <dbReference type="ARBA" id="ARBA00023054"/>
    </source>
</evidence>
<feature type="compositionally biased region" description="Polar residues" evidence="2">
    <location>
        <begin position="87"/>
        <end position="100"/>
    </location>
</feature>
<dbReference type="OrthoDB" id="8947092at2759"/>
<protein>
    <submittedName>
        <fullName evidence="4">PBX homeobox interacting protein 1</fullName>
    </submittedName>
</protein>
<evidence type="ECO:0000256" key="3">
    <source>
        <dbReference type="SAM" id="Phobius"/>
    </source>
</evidence>
<evidence type="ECO:0000313" key="5">
    <source>
        <dbReference type="Proteomes" id="UP000000539"/>
    </source>
</evidence>
<feature type="region of interest" description="Disordered" evidence="2">
    <location>
        <begin position="1"/>
        <end position="161"/>
    </location>
</feature>
<feature type="region of interest" description="Disordered" evidence="2">
    <location>
        <begin position="347"/>
        <end position="375"/>
    </location>
</feature>
<dbReference type="GeneTree" id="ENSGT00940000162147"/>
<dbReference type="InterPro" id="IPR051990">
    <property type="entry name" value="CCPG1/PBIP1"/>
</dbReference>
<sequence>MAQKSDSRDSDNSWVLTGTEGLPVDTVGPERDSASHEDEEEEGEEEDTPDAGTADGSEDGAASLGEKQHPEVGGAEGRSDPGAGTELPTSDPTELSATDSWEQEKHNTEPGLRAEGRTAEPLLEEGSCTSSDDDVEELRRRQVHHQPPAGTPPPAPIPRRVMQDEGNEEGLSANKLLLGALALVAVALLIVSGGFYDVADGPADVMSHDATDMEQEAVPDNGSVRSGAAMGLPHPQHPQSRIPPPPPPQDSPQKPPLDSGDVHSMQSMSVLLDRLAKENQDIRLMQAELQAHKEELQALLQQSEGAAAAAGAQQQSLAKENAELRAALQREAEALRAARAELQRLQARGGPGDHQPHKEQPHDPGAAVHGEGARDEARNRGLLASVRHELAAALQRARGAGGLEGLMEELRVLEERLSRELRGGEGAEAFPGHWKKGFKAEKKERGWHKRDGHRERGKAHRHGWEPHGKEPHGKEPHGKEPHSKERHGKEQHSKEPRPHREHREGKAGGKWSHGPRDHHVPPLSHSRPPQGCSGVTDCAHKEGREALGAALEPVQKAQFLQLLEGFMGRLGWGGHFGGVAERLDGAFGANGVFAHDRRRFVDFVEEVEEMLEDVARREHGDEEAADGFEEFVLQHYAGSVGKERGRKTWRQHGGGR</sequence>
<dbReference type="AlphaFoldDB" id="A0A8V1AI75"/>
<dbReference type="GlyGen" id="A0A8V1AI75">
    <property type="glycosylation" value="1 site"/>
</dbReference>
<dbReference type="GO" id="GO:0005634">
    <property type="term" value="C:nucleus"/>
    <property type="evidence" value="ECO:0000318"/>
    <property type="project" value="GO_Central"/>
</dbReference>
<feature type="region of interest" description="Disordered" evidence="2">
    <location>
        <begin position="424"/>
        <end position="535"/>
    </location>
</feature>
<dbReference type="PANTHER" id="PTHR28638">
    <property type="entry name" value="CELL CYCLE PROGRESSION PROTEIN 1"/>
    <property type="match status" value="1"/>
</dbReference>
<keyword evidence="1" id="KW-0175">Coiled coil</keyword>
<dbReference type="Ensembl" id="ENSGALT00010067651.1">
    <property type="protein sequence ID" value="ENSGALP00010041394.1"/>
    <property type="gene ID" value="ENSGALG00010027908.1"/>
</dbReference>